<protein>
    <recommendedName>
        <fullName evidence="1">NADPH-dependent FMN reductase-like domain-containing protein</fullName>
    </recommendedName>
</protein>
<gene>
    <name evidence="2" type="ORF">LOD99_13602</name>
</gene>
<dbReference type="InterPro" id="IPR029039">
    <property type="entry name" value="Flavoprotein-like_sf"/>
</dbReference>
<proteinExistence type="predicted"/>
<keyword evidence="3" id="KW-1185">Reference proteome</keyword>
<feature type="domain" description="NADPH-dependent FMN reductase-like" evidence="1">
    <location>
        <begin position="2"/>
        <end position="146"/>
    </location>
</feature>
<accession>A0AAV7KJ47</accession>
<dbReference type="PANTHER" id="PTHR30543:SF21">
    <property type="entry name" value="NAD(P)H-DEPENDENT FMN REDUCTASE LOT6"/>
    <property type="match status" value="1"/>
</dbReference>
<dbReference type="Gene3D" id="3.40.50.360">
    <property type="match status" value="1"/>
</dbReference>
<sequence length="189" mass="20802">MVFLGSGREGRMGERVSTLIRKKLESKEVNVSFIDPLTLGEPVVKQPIQFLKDPSLVADNLKKYNEEIIKSDAYFLITAEYNGSICPGLSNCIDYFPPSSYEHKPFAISSYSMGPFGGVIAGSSLRHVISVLGGFPIAGSLVIPEVHKAVSEDGVGNERVERNAEKIVNSLLWYTEAIKKQKETKPLPK</sequence>
<comment type="caution">
    <text evidence="2">The sequence shown here is derived from an EMBL/GenBank/DDBJ whole genome shotgun (WGS) entry which is preliminary data.</text>
</comment>
<reference evidence="2 3" key="1">
    <citation type="journal article" date="2023" name="BMC Biol.">
        <title>The compact genome of the sponge Oopsacas minuta (Hexactinellida) is lacking key metazoan core genes.</title>
        <authorList>
            <person name="Santini S."/>
            <person name="Schenkelaars Q."/>
            <person name="Jourda C."/>
            <person name="Duchesne M."/>
            <person name="Belahbib H."/>
            <person name="Rocher C."/>
            <person name="Selva M."/>
            <person name="Riesgo A."/>
            <person name="Vervoort M."/>
            <person name="Leys S.P."/>
            <person name="Kodjabachian L."/>
            <person name="Le Bivic A."/>
            <person name="Borchiellini C."/>
            <person name="Claverie J.M."/>
            <person name="Renard E."/>
        </authorList>
    </citation>
    <scope>NUCLEOTIDE SEQUENCE [LARGE SCALE GENOMIC DNA]</scope>
    <source>
        <strain evidence="2">SPO-2</strain>
    </source>
</reference>
<evidence type="ECO:0000259" key="1">
    <source>
        <dbReference type="Pfam" id="PF03358"/>
    </source>
</evidence>
<evidence type="ECO:0000313" key="3">
    <source>
        <dbReference type="Proteomes" id="UP001165289"/>
    </source>
</evidence>
<dbReference type="AlphaFoldDB" id="A0AAV7KJ47"/>
<evidence type="ECO:0000313" key="2">
    <source>
        <dbReference type="EMBL" id="KAI6660878.1"/>
    </source>
</evidence>
<organism evidence="2 3">
    <name type="scientific">Oopsacas minuta</name>
    <dbReference type="NCBI Taxonomy" id="111878"/>
    <lineage>
        <taxon>Eukaryota</taxon>
        <taxon>Metazoa</taxon>
        <taxon>Porifera</taxon>
        <taxon>Hexactinellida</taxon>
        <taxon>Hexasterophora</taxon>
        <taxon>Lyssacinosida</taxon>
        <taxon>Leucopsacidae</taxon>
        <taxon>Oopsacas</taxon>
    </lineage>
</organism>
<dbReference type="InterPro" id="IPR005025">
    <property type="entry name" value="FMN_Rdtase-like_dom"/>
</dbReference>
<dbReference type="SUPFAM" id="SSF52218">
    <property type="entry name" value="Flavoproteins"/>
    <property type="match status" value="1"/>
</dbReference>
<dbReference type="GO" id="GO:0010181">
    <property type="term" value="F:FMN binding"/>
    <property type="evidence" value="ECO:0007669"/>
    <property type="project" value="TreeGrafter"/>
</dbReference>
<dbReference type="PANTHER" id="PTHR30543">
    <property type="entry name" value="CHROMATE REDUCTASE"/>
    <property type="match status" value="1"/>
</dbReference>
<dbReference type="GO" id="GO:0005829">
    <property type="term" value="C:cytosol"/>
    <property type="evidence" value="ECO:0007669"/>
    <property type="project" value="TreeGrafter"/>
</dbReference>
<dbReference type="InterPro" id="IPR050712">
    <property type="entry name" value="NAD(P)H-dep_reductase"/>
</dbReference>
<dbReference type="GO" id="GO:0016491">
    <property type="term" value="F:oxidoreductase activity"/>
    <property type="evidence" value="ECO:0007669"/>
    <property type="project" value="InterPro"/>
</dbReference>
<dbReference type="Proteomes" id="UP001165289">
    <property type="component" value="Unassembled WGS sequence"/>
</dbReference>
<name>A0AAV7KJ47_9METZ</name>
<dbReference type="Pfam" id="PF03358">
    <property type="entry name" value="FMN_red"/>
    <property type="match status" value="1"/>
</dbReference>
<dbReference type="EMBL" id="JAKMXF010000022">
    <property type="protein sequence ID" value="KAI6660878.1"/>
    <property type="molecule type" value="Genomic_DNA"/>
</dbReference>